<dbReference type="FunFam" id="3.40.50.2300:FF:000001">
    <property type="entry name" value="DNA-binding response regulator PhoB"/>
    <property type="match status" value="1"/>
</dbReference>
<keyword evidence="3" id="KW-0805">Transcription regulation</keyword>
<gene>
    <name evidence="10" type="ORF">MJG50_19205</name>
</gene>
<dbReference type="CDD" id="cd00383">
    <property type="entry name" value="trans_reg_C"/>
    <property type="match status" value="1"/>
</dbReference>
<feature type="domain" description="OmpR/PhoB-type" evidence="9">
    <location>
        <begin position="130"/>
        <end position="229"/>
    </location>
</feature>
<evidence type="ECO:0000256" key="3">
    <source>
        <dbReference type="ARBA" id="ARBA00023015"/>
    </source>
</evidence>
<keyword evidence="5" id="KW-0804">Transcription</keyword>
<dbReference type="InterPro" id="IPR001867">
    <property type="entry name" value="OmpR/PhoB-type_DNA-bd"/>
</dbReference>
<organism evidence="10 11">
    <name type="scientific">Fredinandcohnia quinoae</name>
    <dbReference type="NCBI Taxonomy" id="2918902"/>
    <lineage>
        <taxon>Bacteria</taxon>
        <taxon>Bacillati</taxon>
        <taxon>Bacillota</taxon>
        <taxon>Bacilli</taxon>
        <taxon>Bacillales</taxon>
        <taxon>Bacillaceae</taxon>
        <taxon>Fredinandcohnia</taxon>
    </lineage>
</organism>
<keyword evidence="11" id="KW-1185">Reference proteome</keyword>
<feature type="domain" description="Response regulatory" evidence="8">
    <location>
        <begin position="3"/>
        <end position="117"/>
    </location>
</feature>
<evidence type="ECO:0000256" key="4">
    <source>
        <dbReference type="ARBA" id="ARBA00023125"/>
    </source>
</evidence>
<evidence type="ECO:0000256" key="7">
    <source>
        <dbReference type="PROSITE-ProRule" id="PRU01091"/>
    </source>
</evidence>
<dbReference type="GO" id="GO:0006355">
    <property type="term" value="P:regulation of DNA-templated transcription"/>
    <property type="evidence" value="ECO:0007669"/>
    <property type="project" value="InterPro"/>
</dbReference>
<evidence type="ECO:0000259" key="9">
    <source>
        <dbReference type="PROSITE" id="PS51755"/>
    </source>
</evidence>
<dbReference type="PROSITE" id="PS51755">
    <property type="entry name" value="OMPR_PHOB"/>
    <property type="match status" value="1"/>
</dbReference>
<proteinExistence type="predicted"/>
<dbReference type="AlphaFoldDB" id="A0AAW5EE89"/>
<dbReference type="GO" id="GO:0000976">
    <property type="term" value="F:transcription cis-regulatory region binding"/>
    <property type="evidence" value="ECO:0007669"/>
    <property type="project" value="TreeGrafter"/>
</dbReference>
<name>A0AAW5EE89_9BACI</name>
<dbReference type="PROSITE" id="PS50110">
    <property type="entry name" value="RESPONSE_REGULATORY"/>
    <property type="match status" value="1"/>
</dbReference>
<evidence type="ECO:0000256" key="2">
    <source>
        <dbReference type="ARBA" id="ARBA00023012"/>
    </source>
</evidence>
<sequence length="229" mass="26320">MKKVLVVEDELSIRSFVCLNLKRKGYEVREAETGEDALHIFHQEAFDIVLLDLMLPGLDGFSVCQEIRKVNQAVGIIMLTAKTQEEDKIEGLIIGADDYLFKPFSLAELEARMFSLLRRIQHSSSSIENAVTILSGPFQLETIKKRLICSGKEVRLTPTEYSILHFLMNHPNQVYTRDELLDEVWGESYIGELKVVDVNIRRIRQKIEADPSTPVYLCTDWGRGYLWKE</sequence>
<protein>
    <submittedName>
        <fullName evidence="10">Response regulator transcription factor</fullName>
    </submittedName>
</protein>
<dbReference type="Gene3D" id="1.10.10.10">
    <property type="entry name" value="Winged helix-like DNA-binding domain superfamily/Winged helix DNA-binding domain"/>
    <property type="match status" value="1"/>
</dbReference>
<evidence type="ECO:0000313" key="11">
    <source>
        <dbReference type="Proteomes" id="UP001431131"/>
    </source>
</evidence>
<keyword evidence="1 6" id="KW-0597">Phosphoprotein</keyword>
<evidence type="ECO:0000313" key="10">
    <source>
        <dbReference type="EMBL" id="MCH1627468.1"/>
    </source>
</evidence>
<dbReference type="Gene3D" id="6.10.250.690">
    <property type="match status" value="1"/>
</dbReference>
<dbReference type="Pfam" id="PF00072">
    <property type="entry name" value="Response_reg"/>
    <property type="match status" value="1"/>
</dbReference>
<reference evidence="10" key="1">
    <citation type="submission" date="2022-02" db="EMBL/GenBank/DDBJ databases">
        <title>Fredinandcohnia quinoae sp. nov. isolated from Chenopodium quinoa seeds.</title>
        <authorList>
            <person name="Saati-Santamaria Z."/>
            <person name="Flores-Felix J.D."/>
            <person name="Igual J.M."/>
            <person name="Velazquez E."/>
            <person name="Garcia-Fraile P."/>
            <person name="Martinez-Molina E."/>
        </authorList>
    </citation>
    <scope>NUCLEOTIDE SEQUENCE</scope>
    <source>
        <strain evidence="10">SECRCQ15</strain>
    </source>
</reference>
<evidence type="ECO:0000256" key="1">
    <source>
        <dbReference type="ARBA" id="ARBA00022553"/>
    </source>
</evidence>
<evidence type="ECO:0000256" key="6">
    <source>
        <dbReference type="PROSITE-ProRule" id="PRU00169"/>
    </source>
</evidence>
<feature type="DNA-binding region" description="OmpR/PhoB-type" evidence="7">
    <location>
        <begin position="130"/>
        <end position="229"/>
    </location>
</feature>
<comment type="caution">
    <text evidence="10">The sequence shown here is derived from an EMBL/GenBank/DDBJ whole genome shotgun (WGS) entry which is preliminary data.</text>
</comment>
<dbReference type="InterPro" id="IPR036388">
    <property type="entry name" value="WH-like_DNA-bd_sf"/>
</dbReference>
<dbReference type="InterPro" id="IPR011006">
    <property type="entry name" value="CheY-like_superfamily"/>
</dbReference>
<keyword evidence="2" id="KW-0902">Two-component regulatory system</keyword>
<accession>A0AAW5EE89</accession>
<dbReference type="GO" id="GO:0032993">
    <property type="term" value="C:protein-DNA complex"/>
    <property type="evidence" value="ECO:0007669"/>
    <property type="project" value="TreeGrafter"/>
</dbReference>
<dbReference type="InterPro" id="IPR039420">
    <property type="entry name" value="WalR-like"/>
</dbReference>
<dbReference type="RefSeq" id="WP_240257385.1">
    <property type="nucleotide sequence ID" value="NZ_JAKTTI010000042.1"/>
</dbReference>
<dbReference type="GO" id="GO:0000156">
    <property type="term" value="F:phosphorelay response regulator activity"/>
    <property type="evidence" value="ECO:0007669"/>
    <property type="project" value="TreeGrafter"/>
</dbReference>
<dbReference type="CDD" id="cd17574">
    <property type="entry name" value="REC_OmpR"/>
    <property type="match status" value="1"/>
</dbReference>
<dbReference type="Pfam" id="PF00486">
    <property type="entry name" value="Trans_reg_C"/>
    <property type="match status" value="1"/>
</dbReference>
<dbReference type="PANTHER" id="PTHR48111">
    <property type="entry name" value="REGULATOR OF RPOS"/>
    <property type="match status" value="1"/>
</dbReference>
<evidence type="ECO:0000256" key="5">
    <source>
        <dbReference type="ARBA" id="ARBA00023163"/>
    </source>
</evidence>
<dbReference type="EMBL" id="JAKTTI010000042">
    <property type="protein sequence ID" value="MCH1627468.1"/>
    <property type="molecule type" value="Genomic_DNA"/>
</dbReference>
<dbReference type="InterPro" id="IPR001789">
    <property type="entry name" value="Sig_transdc_resp-reg_receiver"/>
</dbReference>
<dbReference type="Proteomes" id="UP001431131">
    <property type="component" value="Unassembled WGS sequence"/>
</dbReference>
<dbReference type="GO" id="GO:0005829">
    <property type="term" value="C:cytosol"/>
    <property type="evidence" value="ECO:0007669"/>
    <property type="project" value="TreeGrafter"/>
</dbReference>
<dbReference type="PANTHER" id="PTHR48111:SF54">
    <property type="entry name" value="STAGE 0 SPORULATION PROTEIN A HOMOLOG"/>
    <property type="match status" value="1"/>
</dbReference>
<dbReference type="SUPFAM" id="SSF52172">
    <property type="entry name" value="CheY-like"/>
    <property type="match status" value="1"/>
</dbReference>
<dbReference type="SMART" id="SM00448">
    <property type="entry name" value="REC"/>
    <property type="match status" value="1"/>
</dbReference>
<dbReference type="Gene3D" id="3.40.50.2300">
    <property type="match status" value="1"/>
</dbReference>
<feature type="modified residue" description="4-aspartylphosphate" evidence="6">
    <location>
        <position position="52"/>
    </location>
</feature>
<dbReference type="SMART" id="SM00862">
    <property type="entry name" value="Trans_reg_C"/>
    <property type="match status" value="1"/>
</dbReference>
<evidence type="ECO:0000259" key="8">
    <source>
        <dbReference type="PROSITE" id="PS50110"/>
    </source>
</evidence>
<keyword evidence="4 7" id="KW-0238">DNA-binding</keyword>